<proteinExistence type="predicted"/>
<dbReference type="InParanoid" id="F8PZU8"/>
<keyword evidence="3" id="KW-1185">Reference proteome</keyword>
<sequence length="405" mass="44976">MTLHAVDAAFVWLLDGKRFPSSSVFGSRPLIGGTTVFFLNAEWLSLWSDESHPLQIIDQDIGENADLARPQPARLACAYHICRYEFASLQAGWDHSSPFCEEDKFLTKDESLQLSPHLIFGEEFILLTKWRQAVLAIHWVCLKQFQLVTKIKPSDLAGYKPKQGPQVFKGGKQEGLTSNLVIESESPSAAAKGFAFIDSNTLATNHFNLPLFNSVVDDENCYSMELVYGLCLLEQWSGLVVCGVHKPSSSITSTIVKLSNIRESLVTDEERRSLEEFHRALNNRDLHVAVPVNAATHPQPAHSDTETEYYEDSSAASSPISELEGLVLAVDDLAFEISQLRQYVALTRVRISSCSNLLLGIRSSIQRIVPKLPNLGSHQNKTEEKSTTYFPAESSSTDDPTPHPT</sequence>
<feature type="compositionally biased region" description="Polar residues" evidence="1">
    <location>
        <begin position="387"/>
        <end position="399"/>
    </location>
</feature>
<dbReference type="Proteomes" id="UP000008063">
    <property type="component" value="Unassembled WGS sequence"/>
</dbReference>
<protein>
    <submittedName>
        <fullName evidence="2">Uncharacterized protein</fullName>
    </submittedName>
</protein>
<gene>
    <name evidence="2" type="ORF">SERLA73DRAFT_161200</name>
</gene>
<evidence type="ECO:0000256" key="1">
    <source>
        <dbReference type="SAM" id="MobiDB-lite"/>
    </source>
</evidence>
<evidence type="ECO:0000313" key="3">
    <source>
        <dbReference type="Proteomes" id="UP000008063"/>
    </source>
</evidence>
<feature type="region of interest" description="Disordered" evidence="1">
    <location>
        <begin position="373"/>
        <end position="405"/>
    </location>
</feature>
<name>F8PZU8_SERL3</name>
<dbReference type="EMBL" id="GL945481">
    <property type="protein sequence ID" value="EGN98420.1"/>
    <property type="molecule type" value="Genomic_DNA"/>
</dbReference>
<dbReference type="AlphaFoldDB" id="F8PZU8"/>
<evidence type="ECO:0000313" key="2">
    <source>
        <dbReference type="EMBL" id="EGN98420.1"/>
    </source>
</evidence>
<dbReference type="HOGENOM" id="CLU_680003_0_0_1"/>
<organism evidence="3">
    <name type="scientific">Serpula lacrymans var. lacrymans (strain S7.3)</name>
    <name type="common">Dry rot fungus</name>
    <dbReference type="NCBI Taxonomy" id="936435"/>
    <lineage>
        <taxon>Eukaryota</taxon>
        <taxon>Fungi</taxon>
        <taxon>Dikarya</taxon>
        <taxon>Basidiomycota</taxon>
        <taxon>Agaricomycotina</taxon>
        <taxon>Agaricomycetes</taxon>
        <taxon>Agaricomycetidae</taxon>
        <taxon>Boletales</taxon>
        <taxon>Coniophorineae</taxon>
        <taxon>Serpulaceae</taxon>
        <taxon>Serpula</taxon>
    </lineage>
</organism>
<reference evidence="3" key="1">
    <citation type="journal article" date="2011" name="Science">
        <title>The plant cell wall-decomposing machinery underlies the functional diversity of forest fungi.</title>
        <authorList>
            <person name="Eastwood D.C."/>
            <person name="Floudas D."/>
            <person name="Binder M."/>
            <person name="Majcherczyk A."/>
            <person name="Schneider P."/>
            <person name="Aerts A."/>
            <person name="Asiegbu F.O."/>
            <person name="Baker S.E."/>
            <person name="Barry K."/>
            <person name="Bendiksby M."/>
            <person name="Blumentritt M."/>
            <person name="Coutinho P.M."/>
            <person name="Cullen D."/>
            <person name="de Vries R.P."/>
            <person name="Gathman A."/>
            <person name="Goodell B."/>
            <person name="Henrissat B."/>
            <person name="Ihrmark K."/>
            <person name="Kauserud H."/>
            <person name="Kohler A."/>
            <person name="LaButti K."/>
            <person name="Lapidus A."/>
            <person name="Lavin J.L."/>
            <person name="Lee Y.-H."/>
            <person name="Lindquist E."/>
            <person name="Lilly W."/>
            <person name="Lucas S."/>
            <person name="Morin E."/>
            <person name="Murat C."/>
            <person name="Oguiza J.A."/>
            <person name="Park J."/>
            <person name="Pisabarro A.G."/>
            <person name="Riley R."/>
            <person name="Rosling A."/>
            <person name="Salamov A."/>
            <person name="Schmidt O."/>
            <person name="Schmutz J."/>
            <person name="Skrede I."/>
            <person name="Stenlid J."/>
            <person name="Wiebenga A."/>
            <person name="Xie X."/>
            <person name="Kuees U."/>
            <person name="Hibbett D.S."/>
            <person name="Hoffmeister D."/>
            <person name="Hoegberg N."/>
            <person name="Martin F."/>
            <person name="Grigoriev I.V."/>
            <person name="Watkinson S.C."/>
        </authorList>
    </citation>
    <scope>NUCLEOTIDE SEQUENCE [LARGE SCALE GENOMIC DNA]</scope>
    <source>
        <strain evidence="3">strain S7.3</strain>
    </source>
</reference>
<accession>F8PZU8</accession>